<proteinExistence type="predicted"/>
<reference evidence="1 2" key="1">
    <citation type="submission" date="2018-08" db="EMBL/GenBank/DDBJ databases">
        <title>Verrucosispora craniellae sp. nov., isolated from a marine sponge in the South China Sea.</title>
        <authorList>
            <person name="Li L."/>
            <person name="Lin H.W."/>
        </authorList>
    </citation>
    <scope>NUCLEOTIDE SEQUENCE [LARGE SCALE GENOMIC DNA]</scope>
    <source>
        <strain evidence="1 2">LHW63014</strain>
    </source>
</reference>
<dbReference type="SUPFAM" id="SSF53335">
    <property type="entry name" value="S-adenosyl-L-methionine-dependent methyltransferases"/>
    <property type="match status" value="1"/>
</dbReference>
<dbReference type="EMBL" id="QVFU01000062">
    <property type="protein sequence ID" value="RFS43405.1"/>
    <property type="molecule type" value="Genomic_DNA"/>
</dbReference>
<dbReference type="InterPro" id="IPR008884">
    <property type="entry name" value="TylF_MeTrfase"/>
</dbReference>
<organism evidence="1 2">
    <name type="scientific">Micromonospora craniellae</name>
    <dbReference type="NCBI Taxonomy" id="2294034"/>
    <lineage>
        <taxon>Bacteria</taxon>
        <taxon>Bacillati</taxon>
        <taxon>Actinomycetota</taxon>
        <taxon>Actinomycetes</taxon>
        <taxon>Micromonosporales</taxon>
        <taxon>Micromonosporaceae</taxon>
        <taxon>Micromonospora</taxon>
    </lineage>
</organism>
<evidence type="ECO:0000313" key="2">
    <source>
        <dbReference type="Proteomes" id="UP000262621"/>
    </source>
</evidence>
<protein>
    <submittedName>
        <fullName evidence="1">Macrocin O-methyltransferase</fullName>
    </submittedName>
</protein>
<dbReference type="GO" id="GO:0032259">
    <property type="term" value="P:methylation"/>
    <property type="evidence" value="ECO:0007669"/>
    <property type="project" value="UniProtKB-KW"/>
</dbReference>
<dbReference type="GO" id="GO:0008168">
    <property type="term" value="F:methyltransferase activity"/>
    <property type="evidence" value="ECO:0007669"/>
    <property type="project" value="UniProtKB-KW"/>
</dbReference>
<dbReference type="Proteomes" id="UP000262621">
    <property type="component" value="Unassembled WGS sequence"/>
</dbReference>
<accession>A0A372FRM0</accession>
<dbReference type="PANTHER" id="PTHR40036">
    <property type="entry name" value="MACROCIN O-METHYLTRANSFERASE"/>
    <property type="match status" value="1"/>
</dbReference>
<dbReference type="AlphaFoldDB" id="A0A372FRM0"/>
<dbReference type="Pfam" id="PF05711">
    <property type="entry name" value="TylF"/>
    <property type="match status" value="1"/>
</dbReference>
<keyword evidence="2" id="KW-1185">Reference proteome</keyword>
<comment type="caution">
    <text evidence="1">The sequence shown here is derived from an EMBL/GenBank/DDBJ whole genome shotgun (WGS) entry which is preliminary data.</text>
</comment>
<dbReference type="Gene3D" id="3.40.50.150">
    <property type="entry name" value="Vaccinia Virus protein VP39"/>
    <property type="match status" value="1"/>
</dbReference>
<evidence type="ECO:0000313" key="1">
    <source>
        <dbReference type="EMBL" id="RFS43405.1"/>
    </source>
</evidence>
<sequence>MEAPVHVPEELWPLRHEALNSIDGLALIHHLAAQACARQLPGDMVECGVYNGGSATAIALAIRGHERRLWLYDSFQGLPHPTPRDGVEATRFAGQLVGEPDRVRNRLAEAGLASDNIVIREGWFADTFTQPKPNAVALLHIDADFYEGVQAALHCFYDSVVDGGVVVLDDFAWWEGARRAFYDFCVEHDIAPITHRHGVAGALYWFKGESYVRSHETRHVRRDSSSQPGPAD</sequence>
<keyword evidence="1" id="KW-0489">Methyltransferase</keyword>
<keyword evidence="1" id="KW-0808">Transferase</keyword>
<gene>
    <name evidence="1" type="ORF">D0Q02_28040</name>
</gene>
<dbReference type="PANTHER" id="PTHR40036:SF1">
    <property type="entry name" value="MACROCIN O-METHYLTRANSFERASE"/>
    <property type="match status" value="1"/>
</dbReference>
<name>A0A372FRM0_9ACTN</name>
<dbReference type="InterPro" id="IPR029063">
    <property type="entry name" value="SAM-dependent_MTases_sf"/>
</dbReference>